<evidence type="ECO:0000313" key="2">
    <source>
        <dbReference type="Proteomes" id="UP000178743"/>
    </source>
</evidence>
<dbReference type="AlphaFoldDB" id="A0A1F5W913"/>
<protein>
    <submittedName>
        <fullName evidence="1">Uncharacterized protein</fullName>
    </submittedName>
</protein>
<sequence length="61" mass="7292">MQEDYSPKLFKILKAQHSSWTDEEIDRKAKRLAELASFLVRLFLKQHSKRLESTLDQENED</sequence>
<accession>A0A1F5W913</accession>
<reference evidence="1 2" key="1">
    <citation type="journal article" date="2016" name="Nat. Commun.">
        <title>Thousands of microbial genomes shed light on interconnected biogeochemical processes in an aquifer system.</title>
        <authorList>
            <person name="Anantharaman K."/>
            <person name="Brown C.T."/>
            <person name="Hug L.A."/>
            <person name="Sharon I."/>
            <person name="Castelle C.J."/>
            <person name="Probst A.J."/>
            <person name="Thomas B.C."/>
            <person name="Singh A."/>
            <person name="Wilkins M.J."/>
            <person name="Karaoz U."/>
            <person name="Brodie E.L."/>
            <person name="Williams K.H."/>
            <person name="Hubbard S.S."/>
            <person name="Banfield J.F."/>
        </authorList>
    </citation>
    <scope>NUCLEOTIDE SEQUENCE [LARGE SCALE GENOMIC DNA]</scope>
</reference>
<proteinExistence type="predicted"/>
<organism evidence="1 2">
    <name type="scientific">Candidatus Giovannonibacteria bacterium RIFCSPHIGHO2_02_FULL_45_40</name>
    <dbReference type="NCBI Taxonomy" id="1798337"/>
    <lineage>
        <taxon>Bacteria</taxon>
        <taxon>Candidatus Giovannoniibacteriota</taxon>
    </lineage>
</organism>
<dbReference type="Proteomes" id="UP000178743">
    <property type="component" value="Unassembled WGS sequence"/>
</dbReference>
<dbReference type="EMBL" id="MFHP01000024">
    <property type="protein sequence ID" value="OGF72133.1"/>
    <property type="molecule type" value="Genomic_DNA"/>
</dbReference>
<gene>
    <name evidence="1" type="ORF">A3C05_02815</name>
</gene>
<comment type="caution">
    <text evidence="1">The sequence shown here is derived from an EMBL/GenBank/DDBJ whole genome shotgun (WGS) entry which is preliminary data.</text>
</comment>
<evidence type="ECO:0000313" key="1">
    <source>
        <dbReference type="EMBL" id="OGF72133.1"/>
    </source>
</evidence>
<name>A0A1F5W913_9BACT</name>